<sequence length="249" mass="27382">MAFDLSSISKTKRMQAPKILLTGEPKIGKSTFAAMAPNAIGIQTEDGLTGIDATAFPLATSLDDVYSAIGTLLNDEHDFQSVFLDSLDWCEPLINTHVCKANGWKDIETPGFGKGYVAAAAEWRTLLDGLEALRQQRGMAIILICHVKQQRIESPTHEGYDAWVLKLHNRASALVEEWADIVGFAAHRITLKKTDAGFGNKETKALKTNERMLHLETHPAYPSGNRFGLQDCPLNWDSFAEQLAAQQSA</sequence>
<dbReference type="SUPFAM" id="SSF52540">
    <property type="entry name" value="P-loop containing nucleoside triphosphate hydrolases"/>
    <property type="match status" value="1"/>
</dbReference>
<organism evidence="1">
    <name type="scientific">uncultured Caudovirales phage</name>
    <dbReference type="NCBI Taxonomy" id="2100421"/>
    <lineage>
        <taxon>Viruses</taxon>
        <taxon>Duplodnaviria</taxon>
        <taxon>Heunggongvirae</taxon>
        <taxon>Uroviricota</taxon>
        <taxon>Caudoviricetes</taxon>
        <taxon>Peduoviridae</taxon>
        <taxon>Maltschvirus</taxon>
        <taxon>Maltschvirus maltsch</taxon>
    </lineage>
</organism>
<dbReference type="InterPro" id="IPR027417">
    <property type="entry name" value="P-loop_NTPase"/>
</dbReference>
<reference evidence="1" key="1">
    <citation type="submission" date="2020-05" db="EMBL/GenBank/DDBJ databases">
        <authorList>
            <person name="Chiriac C."/>
            <person name="Salcher M."/>
            <person name="Ghai R."/>
            <person name="Kavagutti S V."/>
        </authorList>
    </citation>
    <scope>NUCLEOTIDE SEQUENCE</scope>
</reference>
<name>A0A6J7WZV2_9CAUD</name>
<protein>
    <submittedName>
        <fullName evidence="1">AAA domain containing protein</fullName>
    </submittedName>
</protein>
<dbReference type="EMBL" id="LR798318">
    <property type="protein sequence ID" value="CAB5223337.1"/>
    <property type="molecule type" value="Genomic_DNA"/>
</dbReference>
<proteinExistence type="predicted"/>
<gene>
    <name evidence="1" type="ORF">UFOVP381_31</name>
</gene>
<accession>A0A6J7WZV2</accession>
<dbReference type="Pfam" id="PF13479">
    <property type="entry name" value="AAA_24"/>
    <property type="match status" value="1"/>
</dbReference>
<evidence type="ECO:0000313" key="1">
    <source>
        <dbReference type="EMBL" id="CAB5223337.1"/>
    </source>
</evidence>